<organism evidence="2 3">
    <name type="scientific">Ficus carica</name>
    <name type="common">Common fig</name>
    <dbReference type="NCBI Taxonomy" id="3494"/>
    <lineage>
        <taxon>Eukaryota</taxon>
        <taxon>Viridiplantae</taxon>
        <taxon>Streptophyta</taxon>
        <taxon>Embryophyta</taxon>
        <taxon>Tracheophyta</taxon>
        <taxon>Spermatophyta</taxon>
        <taxon>Magnoliopsida</taxon>
        <taxon>eudicotyledons</taxon>
        <taxon>Gunneridae</taxon>
        <taxon>Pentapetalae</taxon>
        <taxon>rosids</taxon>
        <taxon>fabids</taxon>
        <taxon>Rosales</taxon>
        <taxon>Moraceae</taxon>
        <taxon>Ficeae</taxon>
        <taxon>Ficus</taxon>
    </lineage>
</organism>
<accession>A0AA88D5Y8</accession>
<evidence type="ECO:0000313" key="3">
    <source>
        <dbReference type="Proteomes" id="UP001187192"/>
    </source>
</evidence>
<dbReference type="AlphaFoldDB" id="A0AA88D5Y8"/>
<dbReference type="EMBL" id="BTGU01003182">
    <property type="protein sequence ID" value="GMN28059.1"/>
    <property type="molecule type" value="Genomic_DNA"/>
</dbReference>
<proteinExistence type="predicted"/>
<reference evidence="2" key="1">
    <citation type="submission" date="2023-07" db="EMBL/GenBank/DDBJ databases">
        <title>draft genome sequence of fig (Ficus carica).</title>
        <authorList>
            <person name="Takahashi T."/>
            <person name="Nishimura K."/>
        </authorList>
    </citation>
    <scope>NUCLEOTIDE SEQUENCE</scope>
</reference>
<feature type="compositionally biased region" description="Basic and acidic residues" evidence="1">
    <location>
        <begin position="25"/>
        <end position="39"/>
    </location>
</feature>
<protein>
    <submittedName>
        <fullName evidence="2">Uncharacterized protein</fullName>
    </submittedName>
</protein>
<name>A0AA88D5Y8_FICCA</name>
<dbReference type="Proteomes" id="UP001187192">
    <property type="component" value="Unassembled WGS sequence"/>
</dbReference>
<evidence type="ECO:0000313" key="2">
    <source>
        <dbReference type="EMBL" id="GMN28059.1"/>
    </source>
</evidence>
<gene>
    <name evidence="2" type="ORF">TIFTF001_044192</name>
</gene>
<keyword evidence="3" id="KW-1185">Reference proteome</keyword>
<evidence type="ECO:0000256" key="1">
    <source>
        <dbReference type="SAM" id="MobiDB-lite"/>
    </source>
</evidence>
<comment type="caution">
    <text evidence="2">The sequence shown here is derived from an EMBL/GenBank/DDBJ whole genome shotgun (WGS) entry which is preliminary data.</text>
</comment>
<sequence length="39" mass="4422">MTMAEAVELGAVATSSGLSWVGVRPWRERESEREKRETE</sequence>
<feature type="region of interest" description="Disordered" evidence="1">
    <location>
        <begin position="20"/>
        <end position="39"/>
    </location>
</feature>